<evidence type="ECO:0000256" key="5">
    <source>
        <dbReference type="ARBA" id="ARBA00023136"/>
    </source>
</evidence>
<proteinExistence type="predicted"/>
<evidence type="ECO:0000256" key="1">
    <source>
        <dbReference type="ARBA" id="ARBA00004651"/>
    </source>
</evidence>
<gene>
    <name evidence="7" type="ORF">ELX58_01565</name>
</gene>
<dbReference type="PANTHER" id="PTHR30213:SF0">
    <property type="entry name" value="UPF0761 MEMBRANE PROTEIN YIHY"/>
    <property type="match status" value="1"/>
</dbReference>
<dbReference type="Proteomes" id="UP000294321">
    <property type="component" value="Chromosome"/>
</dbReference>
<dbReference type="AlphaFoldDB" id="A0A4P6ZJG0"/>
<evidence type="ECO:0000256" key="3">
    <source>
        <dbReference type="ARBA" id="ARBA00022692"/>
    </source>
</evidence>
<keyword evidence="5 6" id="KW-0472">Membrane</keyword>
<keyword evidence="4 6" id="KW-1133">Transmembrane helix</keyword>
<reference evidence="8" key="1">
    <citation type="submission" date="2018-12" db="EMBL/GenBank/DDBJ databases">
        <title>A new species of lactobacillus.</title>
        <authorList>
            <person name="Jian Y."/>
            <person name="Xin L."/>
            <person name="Hong Z.J."/>
            <person name="Ming L.Z."/>
            <person name="Hong X.Z."/>
        </authorList>
    </citation>
    <scope>NUCLEOTIDE SEQUENCE [LARGE SCALE GENOMIC DNA]</scope>
    <source>
        <strain evidence="8">HSLZ-75</strain>
    </source>
</reference>
<comment type="subcellular location">
    <subcellularLocation>
        <location evidence="1">Cell membrane</location>
        <topology evidence="1">Multi-pass membrane protein</topology>
    </subcellularLocation>
</comment>
<evidence type="ECO:0000256" key="6">
    <source>
        <dbReference type="SAM" id="Phobius"/>
    </source>
</evidence>
<feature type="transmembrane region" description="Helical" evidence="6">
    <location>
        <begin position="53"/>
        <end position="76"/>
    </location>
</feature>
<dbReference type="InterPro" id="IPR017039">
    <property type="entry name" value="Virul_fac_BrkB"/>
</dbReference>
<dbReference type="KEGG" id="lji:ELX58_01565"/>
<dbReference type="NCBIfam" id="TIGR00765">
    <property type="entry name" value="yihY_not_rbn"/>
    <property type="match status" value="1"/>
</dbReference>
<dbReference type="EMBL" id="CP034726">
    <property type="protein sequence ID" value="QBP17871.1"/>
    <property type="molecule type" value="Genomic_DNA"/>
</dbReference>
<keyword evidence="2" id="KW-1003">Cell membrane</keyword>
<feature type="transmembrane region" description="Helical" evidence="6">
    <location>
        <begin position="228"/>
        <end position="251"/>
    </location>
</feature>
<dbReference type="Pfam" id="PF03631">
    <property type="entry name" value="Virul_fac_BrkB"/>
    <property type="match status" value="1"/>
</dbReference>
<feature type="transmembrane region" description="Helical" evidence="6">
    <location>
        <begin position="152"/>
        <end position="174"/>
    </location>
</feature>
<evidence type="ECO:0000313" key="8">
    <source>
        <dbReference type="Proteomes" id="UP000294321"/>
    </source>
</evidence>
<evidence type="ECO:0000256" key="4">
    <source>
        <dbReference type="ARBA" id="ARBA00022989"/>
    </source>
</evidence>
<feature type="transmembrane region" description="Helical" evidence="6">
    <location>
        <begin position="199"/>
        <end position="219"/>
    </location>
</feature>
<sequence>MEMERPLIASYQQFIKKLMVISNMSIMPRIREWIILLSHHCKKANISDSAVVLAYYVLFSLFPLLIILGSLLKIINVRYGHLINSLRFLLPIKIFELLRPVIYSALSDGGKAQLSLGLLITVWSASRMIAAFQRTVNLAYGVHKPNVIRNRIGSLMWMILFIIFIVGLTFFLIFDQMIVKIAVRYAHGSPFLLRMINRIQAPTVLIVLFSVICSFYYFVPTLRVKFRYIWFGTLIATIGLILLSKVFSLYLKYFSGSFSAYQALGGFIILMFWLYFFGLIILFGAVINATNQDYFNRNGLIKERETKNH</sequence>
<organism evidence="7 8">
    <name type="scientific">Acetilactobacillus jinshanensis</name>
    <dbReference type="NCBI Taxonomy" id="1720083"/>
    <lineage>
        <taxon>Bacteria</taxon>
        <taxon>Bacillati</taxon>
        <taxon>Bacillota</taxon>
        <taxon>Bacilli</taxon>
        <taxon>Lactobacillales</taxon>
        <taxon>Lactobacillaceae</taxon>
        <taxon>Acetilactobacillus</taxon>
    </lineage>
</organism>
<accession>A0A4P6ZJG0</accession>
<dbReference type="GO" id="GO:0005886">
    <property type="term" value="C:plasma membrane"/>
    <property type="evidence" value="ECO:0007669"/>
    <property type="project" value="UniProtKB-SubCell"/>
</dbReference>
<evidence type="ECO:0000256" key="2">
    <source>
        <dbReference type="ARBA" id="ARBA00022475"/>
    </source>
</evidence>
<dbReference type="PANTHER" id="PTHR30213">
    <property type="entry name" value="INNER MEMBRANE PROTEIN YHJD"/>
    <property type="match status" value="1"/>
</dbReference>
<evidence type="ECO:0000313" key="7">
    <source>
        <dbReference type="EMBL" id="QBP17871.1"/>
    </source>
</evidence>
<dbReference type="PIRSF" id="PIRSF035875">
    <property type="entry name" value="RNase_BN"/>
    <property type="match status" value="1"/>
</dbReference>
<feature type="transmembrane region" description="Helical" evidence="6">
    <location>
        <begin position="263"/>
        <end position="287"/>
    </location>
</feature>
<protein>
    <submittedName>
        <fullName evidence="7">YihY/virulence factor BrkB family protein</fullName>
    </submittedName>
</protein>
<dbReference type="OrthoDB" id="9775903at2"/>
<keyword evidence="3 6" id="KW-0812">Transmembrane</keyword>
<keyword evidence="8" id="KW-1185">Reference proteome</keyword>
<name>A0A4P6ZJG0_9LACO</name>